<dbReference type="EMBL" id="JBHTJT010000039">
    <property type="protein sequence ID" value="MFD0981491.1"/>
    <property type="molecule type" value="Genomic_DNA"/>
</dbReference>
<dbReference type="CDD" id="cd07769">
    <property type="entry name" value="ASKHA_NBD_FGGY_GK"/>
    <property type="match status" value="1"/>
</dbReference>
<dbReference type="Gene3D" id="3.30.420.40">
    <property type="match status" value="2"/>
</dbReference>
<dbReference type="InterPro" id="IPR018485">
    <property type="entry name" value="FGGY_C"/>
</dbReference>
<gene>
    <name evidence="8" type="ORF">ACFQ2S_17790</name>
</gene>
<dbReference type="Pfam" id="PF02782">
    <property type="entry name" value="FGGY_C"/>
    <property type="match status" value="1"/>
</dbReference>
<feature type="domain" description="Carbohydrate kinase FGGY C-terminal" evidence="7">
    <location>
        <begin position="257"/>
        <end position="443"/>
    </location>
</feature>
<keyword evidence="9" id="KW-1185">Reference proteome</keyword>
<dbReference type="RefSeq" id="WP_386076515.1">
    <property type="nucleotide sequence ID" value="NZ_JBHTJT010000039.1"/>
</dbReference>
<sequence>MTQRVILAIDEGTTNSKAALFSEEGSILATGSSPVPIRHPQSGWVEQDADEIWDATVAAISACLAQRPDVEISAIGISNQRESILIWDRATGAPLGPVVTWQCRRSAAACELLKAEGKEPEVIARTGLPLDPMFPAAKVGWLLEHHAKGRAASDICVGTIDSWLIWKFTGGALHATDASNAARTQLLNIGECQWDPDLCALFSVAQEMLPKVHDSSHVFGSTLGVSGLRDGIPVASAIGDSHAALFGHGAHHPGDGKVTFGTGSSVMTTVPTFVVPPKGITTTIAWKYGGQITYAFEGNILVSASILPWTAELLGLSSVDELMALSETVDTTLGVSLVPAHVGLGSPHWDSEARGLISGLSFGAGRPHIARAAAESIAFQVNDVFEIVRANAGQEIGRLFVDGGPSRNKVLMQMVADILNHSVITSESTDASARGAAYLAGLAVGHWPDLETVAGLEPHDAPLEPAMSPAVRDAAVATWTTAIKRSTMPT</sequence>
<evidence type="ECO:0000259" key="7">
    <source>
        <dbReference type="Pfam" id="PF02782"/>
    </source>
</evidence>
<evidence type="ECO:0000259" key="6">
    <source>
        <dbReference type="Pfam" id="PF00370"/>
    </source>
</evidence>
<dbReference type="InterPro" id="IPR018484">
    <property type="entry name" value="FGGY_N"/>
</dbReference>
<evidence type="ECO:0000313" key="8">
    <source>
        <dbReference type="EMBL" id="MFD0981491.1"/>
    </source>
</evidence>
<evidence type="ECO:0000256" key="3">
    <source>
        <dbReference type="ARBA" id="ARBA00022741"/>
    </source>
</evidence>
<feature type="domain" description="Carbohydrate kinase FGGY N-terminal" evidence="6">
    <location>
        <begin position="5"/>
        <end position="247"/>
    </location>
</feature>
<keyword evidence="4 8" id="KW-0418">Kinase</keyword>
<evidence type="ECO:0000256" key="1">
    <source>
        <dbReference type="ARBA" id="ARBA00009156"/>
    </source>
</evidence>
<dbReference type="PANTHER" id="PTHR10196:SF69">
    <property type="entry name" value="GLYCEROL KINASE"/>
    <property type="match status" value="1"/>
</dbReference>
<dbReference type="InterPro" id="IPR000577">
    <property type="entry name" value="Carb_kinase_FGGY"/>
</dbReference>
<comment type="caution">
    <text evidence="8">The sequence shown here is derived from an EMBL/GenBank/DDBJ whole genome shotgun (WGS) entry which is preliminary data.</text>
</comment>
<keyword evidence="3" id="KW-0547">Nucleotide-binding</keyword>
<proteinExistence type="inferred from homology"/>
<comment type="similarity">
    <text evidence="1">Belongs to the FGGY kinase family.</text>
</comment>
<dbReference type="Proteomes" id="UP001597108">
    <property type="component" value="Unassembled WGS sequence"/>
</dbReference>
<reference evidence="9" key="1">
    <citation type="journal article" date="2019" name="Int. J. Syst. Evol. Microbiol.">
        <title>The Global Catalogue of Microorganisms (GCM) 10K type strain sequencing project: providing services to taxonomists for standard genome sequencing and annotation.</title>
        <authorList>
            <consortium name="The Broad Institute Genomics Platform"/>
            <consortium name="The Broad Institute Genome Sequencing Center for Infectious Disease"/>
            <person name="Wu L."/>
            <person name="Ma J."/>
        </authorList>
    </citation>
    <scope>NUCLEOTIDE SEQUENCE [LARGE SCALE GENOMIC DNA]</scope>
    <source>
        <strain evidence="9">CCUG 60524</strain>
    </source>
</reference>
<evidence type="ECO:0000256" key="4">
    <source>
        <dbReference type="ARBA" id="ARBA00022777"/>
    </source>
</evidence>
<dbReference type="SUPFAM" id="SSF53067">
    <property type="entry name" value="Actin-like ATPase domain"/>
    <property type="match status" value="2"/>
</dbReference>
<accession>A0ABW3ITK0</accession>
<dbReference type="InterPro" id="IPR043129">
    <property type="entry name" value="ATPase_NBD"/>
</dbReference>
<evidence type="ECO:0000313" key="9">
    <source>
        <dbReference type="Proteomes" id="UP001597108"/>
    </source>
</evidence>
<dbReference type="GO" id="GO:0016301">
    <property type="term" value="F:kinase activity"/>
    <property type="evidence" value="ECO:0007669"/>
    <property type="project" value="UniProtKB-KW"/>
</dbReference>
<organism evidence="8 9">
    <name type="scientific">Tropicimonas aquimaris</name>
    <dbReference type="NCBI Taxonomy" id="914152"/>
    <lineage>
        <taxon>Bacteria</taxon>
        <taxon>Pseudomonadati</taxon>
        <taxon>Pseudomonadota</taxon>
        <taxon>Alphaproteobacteria</taxon>
        <taxon>Rhodobacterales</taxon>
        <taxon>Roseobacteraceae</taxon>
        <taxon>Tropicimonas</taxon>
    </lineage>
</organism>
<keyword evidence="2" id="KW-0808">Transferase</keyword>
<dbReference type="Pfam" id="PF00370">
    <property type="entry name" value="FGGY_N"/>
    <property type="match status" value="1"/>
</dbReference>
<evidence type="ECO:0000256" key="2">
    <source>
        <dbReference type="ARBA" id="ARBA00022679"/>
    </source>
</evidence>
<dbReference type="PANTHER" id="PTHR10196">
    <property type="entry name" value="SUGAR KINASE"/>
    <property type="match status" value="1"/>
</dbReference>
<dbReference type="PIRSF" id="PIRSF000538">
    <property type="entry name" value="GlpK"/>
    <property type="match status" value="1"/>
</dbReference>
<name>A0ABW3ITK0_9RHOB</name>
<evidence type="ECO:0000256" key="5">
    <source>
        <dbReference type="ARBA" id="ARBA00022840"/>
    </source>
</evidence>
<keyword evidence="5" id="KW-0067">ATP-binding</keyword>
<protein>
    <submittedName>
        <fullName evidence="8">FGGY family carbohydrate kinase</fullName>
    </submittedName>
</protein>